<dbReference type="InterPro" id="IPR045919">
    <property type="entry name" value="DUF6338"/>
</dbReference>
<keyword evidence="1" id="KW-0472">Membrane</keyword>
<gene>
    <name evidence="2" type="ORF">SAMN05216495_11343</name>
</gene>
<dbReference type="EMBL" id="FNOP01000013">
    <property type="protein sequence ID" value="SDX11400.1"/>
    <property type="molecule type" value="Genomic_DNA"/>
</dbReference>
<name>A0A1H2Z1V9_ACIFE</name>
<sequence length="214" mass="24901">MINSFYFILYTALFVSPGYFMMECCNCVYKSNALSEKEKMVRGISYSLLLSMVWIPFYADPENIQKITSYKVLLTTFFLSHLVALLLGIFIGCAKKNCWARKVFSHLPKPIYLLHPAPTAWDYQFSKEDVANKYVEVGLKNGKIIKGYFSYQSFASSDRDYRDLYLETFHRTTCFGKWEDVPCNAGIWINPDSIQYIKFYKGSDQNEILEQKTT</sequence>
<feature type="transmembrane region" description="Helical" evidence="1">
    <location>
        <begin position="41"/>
        <end position="59"/>
    </location>
</feature>
<evidence type="ECO:0000313" key="2">
    <source>
        <dbReference type="EMBL" id="SDX11400.1"/>
    </source>
</evidence>
<protein>
    <submittedName>
        <fullName evidence="2">Uncharacterized protein</fullName>
    </submittedName>
</protein>
<dbReference type="RefSeq" id="WP_143025776.1">
    <property type="nucleotide sequence ID" value="NZ_FNOP01000013.1"/>
</dbReference>
<proteinExistence type="predicted"/>
<dbReference type="Pfam" id="PF19865">
    <property type="entry name" value="DUF6338"/>
    <property type="match status" value="1"/>
</dbReference>
<dbReference type="AlphaFoldDB" id="A0A1H2Z1V9"/>
<dbReference type="Proteomes" id="UP000182379">
    <property type="component" value="Unassembled WGS sequence"/>
</dbReference>
<accession>A0A1H2Z1V9</accession>
<organism evidence="2 3">
    <name type="scientific">Acidaminococcus fermentans</name>
    <dbReference type="NCBI Taxonomy" id="905"/>
    <lineage>
        <taxon>Bacteria</taxon>
        <taxon>Bacillati</taxon>
        <taxon>Bacillota</taxon>
        <taxon>Negativicutes</taxon>
        <taxon>Acidaminococcales</taxon>
        <taxon>Acidaminococcaceae</taxon>
        <taxon>Acidaminococcus</taxon>
    </lineage>
</organism>
<feature type="transmembrane region" description="Helical" evidence="1">
    <location>
        <begin position="6"/>
        <end position="29"/>
    </location>
</feature>
<reference evidence="2 3" key="1">
    <citation type="submission" date="2016-10" db="EMBL/GenBank/DDBJ databases">
        <authorList>
            <person name="Varghese N."/>
            <person name="Submissions S."/>
        </authorList>
    </citation>
    <scope>NUCLEOTIDE SEQUENCE [LARGE SCALE GENOMIC DNA]</scope>
    <source>
        <strain evidence="2 3">WCC6</strain>
    </source>
</reference>
<evidence type="ECO:0000313" key="3">
    <source>
        <dbReference type="Proteomes" id="UP000182379"/>
    </source>
</evidence>
<feature type="transmembrane region" description="Helical" evidence="1">
    <location>
        <begin position="71"/>
        <end position="94"/>
    </location>
</feature>
<comment type="caution">
    <text evidence="2">The sequence shown here is derived from an EMBL/GenBank/DDBJ whole genome shotgun (WGS) entry which is preliminary data.</text>
</comment>
<keyword evidence="1" id="KW-1133">Transmembrane helix</keyword>
<keyword evidence="1" id="KW-0812">Transmembrane</keyword>
<evidence type="ECO:0000256" key="1">
    <source>
        <dbReference type="SAM" id="Phobius"/>
    </source>
</evidence>